<feature type="region of interest" description="Disordered" evidence="1">
    <location>
        <begin position="55"/>
        <end position="77"/>
    </location>
</feature>
<proteinExistence type="predicted"/>
<evidence type="ECO:0000313" key="2">
    <source>
        <dbReference type="EMBL" id="SFS51457.1"/>
    </source>
</evidence>
<keyword evidence="3" id="KW-1185">Reference proteome</keyword>
<name>A0A1I6QG67_9CAUL</name>
<evidence type="ECO:0000313" key="3">
    <source>
        <dbReference type="Proteomes" id="UP000198788"/>
    </source>
</evidence>
<dbReference type="RefSeq" id="WP_092309159.1">
    <property type="nucleotide sequence ID" value="NZ_FOZV01000003.1"/>
</dbReference>
<gene>
    <name evidence="2" type="ORF">SAMN05192570_1793</name>
</gene>
<dbReference type="STRING" id="871741.SAMN05192570_1793"/>
<reference evidence="3" key="1">
    <citation type="submission" date="2016-10" db="EMBL/GenBank/DDBJ databases">
        <authorList>
            <person name="Varghese N."/>
            <person name="Submissions S."/>
        </authorList>
    </citation>
    <scope>NUCLEOTIDE SEQUENCE [LARGE SCALE GENOMIC DNA]</scope>
    <source>
        <strain evidence="3">CGMCC 1.10683</strain>
    </source>
</reference>
<organism evidence="2 3">
    <name type="scientific">Brevundimonas viscosa</name>
    <dbReference type="NCBI Taxonomy" id="871741"/>
    <lineage>
        <taxon>Bacteria</taxon>
        <taxon>Pseudomonadati</taxon>
        <taxon>Pseudomonadota</taxon>
        <taxon>Alphaproteobacteria</taxon>
        <taxon>Caulobacterales</taxon>
        <taxon>Caulobacteraceae</taxon>
        <taxon>Brevundimonas</taxon>
    </lineage>
</organism>
<dbReference type="EMBL" id="FOZV01000003">
    <property type="protein sequence ID" value="SFS51457.1"/>
    <property type="molecule type" value="Genomic_DNA"/>
</dbReference>
<evidence type="ECO:0000256" key="1">
    <source>
        <dbReference type="SAM" id="MobiDB-lite"/>
    </source>
</evidence>
<protein>
    <submittedName>
        <fullName evidence="2">Uncharacterized protein</fullName>
    </submittedName>
</protein>
<feature type="compositionally biased region" description="Basic and acidic residues" evidence="1">
    <location>
        <begin position="62"/>
        <end position="77"/>
    </location>
</feature>
<dbReference type="AlphaFoldDB" id="A0A1I6QG67"/>
<dbReference type="Proteomes" id="UP000198788">
    <property type="component" value="Unassembled WGS sequence"/>
</dbReference>
<accession>A0A1I6QG67</accession>
<sequence>MARNPYAARRDHTWLKRILLVLAGLTVVALLATYMLRPATSPAAEARAASFRQQIDASQAASDRERAAEADRRARSF</sequence>